<gene>
    <name evidence="2" type="ORF">ACIBG2_21190</name>
</gene>
<dbReference type="EMBL" id="JBITGY010000005">
    <property type="protein sequence ID" value="MFI6499916.1"/>
    <property type="molecule type" value="Genomic_DNA"/>
</dbReference>
<dbReference type="InterPro" id="IPR025164">
    <property type="entry name" value="Toastrack_DUF4097"/>
</dbReference>
<comment type="caution">
    <text evidence="2">The sequence shown here is derived from an EMBL/GenBank/DDBJ whole genome shotgun (WGS) entry which is preliminary data.</text>
</comment>
<evidence type="ECO:0000313" key="2">
    <source>
        <dbReference type="EMBL" id="MFI6499916.1"/>
    </source>
</evidence>
<evidence type="ECO:0000259" key="1">
    <source>
        <dbReference type="Pfam" id="PF13349"/>
    </source>
</evidence>
<protein>
    <submittedName>
        <fullName evidence="2">DUF4097 family beta strand repeat-containing protein</fullName>
    </submittedName>
</protein>
<dbReference type="Proteomes" id="UP001612741">
    <property type="component" value="Unassembled WGS sequence"/>
</dbReference>
<organism evidence="2 3">
    <name type="scientific">Nonomuraea typhae</name>
    <dbReference type="NCBI Taxonomy" id="2603600"/>
    <lineage>
        <taxon>Bacteria</taxon>
        <taxon>Bacillati</taxon>
        <taxon>Actinomycetota</taxon>
        <taxon>Actinomycetes</taxon>
        <taxon>Streptosporangiales</taxon>
        <taxon>Streptosporangiaceae</taxon>
        <taxon>Nonomuraea</taxon>
    </lineage>
</organism>
<keyword evidence="3" id="KW-1185">Reference proteome</keyword>
<sequence length="268" mass="28032">MYEFETPDPIEVVLEIAAGEVRIVAELRGDTQVRVNPSDLTSEDDVTAAGLTEVHFFDGHLKIKTDRRHAWAPRVGSVEVEIAVPEGSGLRADLAAGGVRAQGRLGETRVQISHGEIQLGRIGRARLETGSGEIVVGFVDGDALVKTPSGDVHLGEVTGNLVVSTAHGEIVVDRAHANVEAKTAHGGIRVGEVAGGVVDLVSASGEIDVGVKEGIVAKLGLGSTYGSVRNLLEAGPPPEPADDSVDIRASATHGNVVVRRSILDHLRK</sequence>
<proteinExistence type="predicted"/>
<reference evidence="2 3" key="1">
    <citation type="submission" date="2024-10" db="EMBL/GenBank/DDBJ databases">
        <title>The Natural Products Discovery Center: Release of the First 8490 Sequenced Strains for Exploring Actinobacteria Biosynthetic Diversity.</title>
        <authorList>
            <person name="Kalkreuter E."/>
            <person name="Kautsar S.A."/>
            <person name="Yang D."/>
            <person name="Bader C.D."/>
            <person name="Teijaro C.N."/>
            <person name="Fluegel L."/>
            <person name="Davis C.M."/>
            <person name="Simpson J.R."/>
            <person name="Lauterbach L."/>
            <person name="Steele A.D."/>
            <person name="Gui C."/>
            <person name="Meng S."/>
            <person name="Li G."/>
            <person name="Viehrig K."/>
            <person name="Ye F."/>
            <person name="Su P."/>
            <person name="Kiefer A.F."/>
            <person name="Nichols A."/>
            <person name="Cepeda A.J."/>
            <person name="Yan W."/>
            <person name="Fan B."/>
            <person name="Jiang Y."/>
            <person name="Adhikari A."/>
            <person name="Zheng C.-J."/>
            <person name="Schuster L."/>
            <person name="Cowan T.M."/>
            <person name="Smanski M.J."/>
            <person name="Chevrette M.G."/>
            <person name="De Carvalho L.P.S."/>
            <person name="Shen B."/>
        </authorList>
    </citation>
    <scope>NUCLEOTIDE SEQUENCE [LARGE SCALE GENOMIC DNA]</scope>
    <source>
        <strain evidence="2 3">NPDC050545</strain>
    </source>
</reference>
<dbReference type="Pfam" id="PF13349">
    <property type="entry name" value="DUF4097"/>
    <property type="match status" value="1"/>
</dbReference>
<name>A0ABW7YW09_9ACTN</name>
<accession>A0ABW7YW09</accession>
<evidence type="ECO:0000313" key="3">
    <source>
        <dbReference type="Proteomes" id="UP001612741"/>
    </source>
</evidence>
<feature type="domain" description="DUF4097" evidence="1">
    <location>
        <begin position="18"/>
        <end position="228"/>
    </location>
</feature>
<dbReference type="RefSeq" id="WP_397083516.1">
    <property type="nucleotide sequence ID" value="NZ_JBITGY010000005.1"/>
</dbReference>